<dbReference type="SUPFAM" id="SSF53271">
    <property type="entry name" value="PRTase-like"/>
    <property type="match status" value="1"/>
</dbReference>
<dbReference type="Gene3D" id="3.40.50.2020">
    <property type="match status" value="1"/>
</dbReference>
<evidence type="ECO:0000256" key="1">
    <source>
        <dbReference type="ARBA" id="ARBA00022676"/>
    </source>
</evidence>
<feature type="domain" description="Phosphoribosyltransferase" evidence="3">
    <location>
        <begin position="34"/>
        <end position="162"/>
    </location>
</feature>
<evidence type="ECO:0000313" key="4">
    <source>
        <dbReference type="EMBL" id="SUZ82705.1"/>
    </source>
</evidence>
<dbReference type="PANTHER" id="PTHR43363:SF1">
    <property type="entry name" value="HYPOXANTHINE-GUANINE PHOSPHORIBOSYLTRANSFERASE"/>
    <property type="match status" value="1"/>
</dbReference>
<dbReference type="CDD" id="cd06223">
    <property type="entry name" value="PRTases_typeI"/>
    <property type="match status" value="1"/>
</dbReference>
<sequence>MQEPPEKIYVDAQTLLVNSVKLARMVWANRFFPTVLVSVWRGGTVPGIAVDEFFQRHGQCLHHTVIKAQSYDGMERGKIGVELEGLEDIAADVEPGDRLLIIDDVFDTGHTMAAIMNEITSITGAGAPECRSAVVYYKPANNETEIEPSYYVVADDRWIVFPHEIIGLANEDLQCNRAELYAAALKD</sequence>
<evidence type="ECO:0000259" key="3">
    <source>
        <dbReference type="Pfam" id="PF00156"/>
    </source>
</evidence>
<proteinExistence type="predicted"/>
<dbReference type="EMBL" id="UINC01001519">
    <property type="protein sequence ID" value="SUZ82705.1"/>
    <property type="molecule type" value="Genomic_DNA"/>
</dbReference>
<accession>A0A381QTK4</accession>
<gene>
    <name evidence="4" type="ORF">METZ01_LOCUS35559</name>
</gene>
<keyword evidence="1" id="KW-0328">Glycosyltransferase</keyword>
<dbReference type="Pfam" id="PF00156">
    <property type="entry name" value="Pribosyltran"/>
    <property type="match status" value="1"/>
</dbReference>
<keyword evidence="2" id="KW-0808">Transferase</keyword>
<organism evidence="4">
    <name type="scientific">marine metagenome</name>
    <dbReference type="NCBI Taxonomy" id="408172"/>
    <lineage>
        <taxon>unclassified sequences</taxon>
        <taxon>metagenomes</taxon>
        <taxon>ecological metagenomes</taxon>
    </lineage>
</organism>
<dbReference type="AlphaFoldDB" id="A0A381QTK4"/>
<dbReference type="InterPro" id="IPR029057">
    <property type="entry name" value="PRTase-like"/>
</dbReference>
<dbReference type="PANTHER" id="PTHR43363">
    <property type="entry name" value="HYPOXANTHINE PHOSPHORIBOSYLTRANSFERASE"/>
    <property type="match status" value="1"/>
</dbReference>
<dbReference type="GO" id="GO:0016757">
    <property type="term" value="F:glycosyltransferase activity"/>
    <property type="evidence" value="ECO:0007669"/>
    <property type="project" value="UniProtKB-KW"/>
</dbReference>
<protein>
    <recommendedName>
        <fullName evidence="3">Phosphoribosyltransferase domain-containing protein</fullName>
    </recommendedName>
</protein>
<name>A0A381QTK4_9ZZZZ</name>
<dbReference type="InterPro" id="IPR000836">
    <property type="entry name" value="PRTase_dom"/>
</dbReference>
<evidence type="ECO:0000256" key="2">
    <source>
        <dbReference type="ARBA" id="ARBA00022679"/>
    </source>
</evidence>
<reference evidence="4" key="1">
    <citation type="submission" date="2018-05" db="EMBL/GenBank/DDBJ databases">
        <authorList>
            <person name="Lanie J.A."/>
            <person name="Ng W.-L."/>
            <person name="Kazmierczak K.M."/>
            <person name="Andrzejewski T.M."/>
            <person name="Davidsen T.M."/>
            <person name="Wayne K.J."/>
            <person name="Tettelin H."/>
            <person name="Glass J.I."/>
            <person name="Rusch D."/>
            <person name="Podicherti R."/>
            <person name="Tsui H.-C.T."/>
            <person name="Winkler M.E."/>
        </authorList>
    </citation>
    <scope>NUCLEOTIDE SEQUENCE</scope>
</reference>